<gene>
    <name evidence="3" type="ORF">QBC47DRAFT_408460</name>
</gene>
<reference evidence="3" key="1">
    <citation type="submission" date="2023-06" db="EMBL/GenBank/DDBJ databases">
        <title>Genome-scale phylogeny and comparative genomics of the fungal order Sordariales.</title>
        <authorList>
            <consortium name="Lawrence Berkeley National Laboratory"/>
            <person name="Hensen N."/>
            <person name="Bonometti L."/>
            <person name="Westerberg I."/>
            <person name="Brannstrom I.O."/>
            <person name="Guillou S."/>
            <person name="Cros-Aarteil S."/>
            <person name="Calhoun S."/>
            <person name="Haridas S."/>
            <person name="Kuo A."/>
            <person name="Mondo S."/>
            <person name="Pangilinan J."/>
            <person name="Riley R."/>
            <person name="Labutti K."/>
            <person name="Andreopoulos B."/>
            <person name="Lipzen A."/>
            <person name="Chen C."/>
            <person name="Yanf M."/>
            <person name="Daum C."/>
            <person name="Ng V."/>
            <person name="Clum A."/>
            <person name="Steindorff A."/>
            <person name="Ohm R."/>
            <person name="Martin F."/>
            <person name="Silar P."/>
            <person name="Natvig D."/>
            <person name="Lalanne C."/>
            <person name="Gautier V."/>
            <person name="Ament-Velasquez S.L."/>
            <person name="Kruys A."/>
            <person name="Hutchinson M.I."/>
            <person name="Powell A.J."/>
            <person name="Barry K."/>
            <person name="Miller A.N."/>
            <person name="Grigoriev I.V."/>
            <person name="Debuchy R."/>
            <person name="Gladieux P."/>
            <person name="Thoren M.H."/>
            <person name="Johannesson H."/>
        </authorList>
    </citation>
    <scope>NUCLEOTIDE SEQUENCE</scope>
    <source>
        <strain evidence="3">PSN4</strain>
    </source>
</reference>
<evidence type="ECO:0000259" key="2">
    <source>
        <dbReference type="PROSITE" id="PS50837"/>
    </source>
</evidence>
<dbReference type="Gene3D" id="1.25.40.20">
    <property type="entry name" value="Ankyrin repeat-containing domain"/>
    <property type="match status" value="1"/>
</dbReference>
<dbReference type="PANTHER" id="PTHR10039">
    <property type="entry name" value="AMELOGENIN"/>
    <property type="match status" value="1"/>
</dbReference>
<dbReference type="Gene3D" id="3.40.50.300">
    <property type="entry name" value="P-loop containing nucleotide triphosphate hydrolases"/>
    <property type="match status" value="1"/>
</dbReference>
<dbReference type="InterPro" id="IPR036770">
    <property type="entry name" value="Ankyrin_rpt-contain_sf"/>
</dbReference>
<dbReference type="PROSITE" id="PS50837">
    <property type="entry name" value="NACHT"/>
    <property type="match status" value="1"/>
</dbReference>
<dbReference type="InterPro" id="IPR056884">
    <property type="entry name" value="NPHP3-like_N"/>
</dbReference>
<dbReference type="InterPro" id="IPR027417">
    <property type="entry name" value="P-loop_NTPase"/>
</dbReference>
<dbReference type="AlphaFoldDB" id="A0AAJ0BLX5"/>
<keyword evidence="1" id="KW-0677">Repeat</keyword>
<evidence type="ECO:0000313" key="4">
    <source>
        <dbReference type="Proteomes" id="UP001239445"/>
    </source>
</evidence>
<evidence type="ECO:0000313" key="3">
    <source>
        <dbReference type="EMBL" id="KAK1760390.1"/>
    </source>
</evidence>
<dbReference type="InterPro" id="IPR007111">
    <property type="entry name" value="NACHT_NTPase"/>
</dbReference>
<feature type="domain" description="NACHT" evidence="2">
    <location>
        <begin position="212"/>
        <end position="357"/>
    </location>
</feature>
<keyword evidence="4" id="KW-1185">Reference proteome</keyword>
<dbReference type="Proteomes" id="UP001239445">
    <property type="component" value="Unassembled WGS sequence"/>
</dbReference>
<dbReference type="Pfam" id="PF24883">
    <property type="entry name" value="NPHP3_N"/>
    <property type="match status" value="1"/>
</dbReference>
<dbReference type="EMBL" id="MU839827">
    <property type="protein sequence ID" value="KAK1760390.1"/>
    <property type="molecule type" value="Genomic_DNA"/>
</dbReference>
<organism evidence="3 4">
    <name type="scientific">Echria macrotheca</name>
    <dbReference type="NCBI Taxonomy" id="438768"/>
    <lineage>
        <taxon>Eukaryota</taxon>
        <taxon>Fungi</taxon>
        <taxon>Dikarya</taxon>
        <taxon>Ascomycota</taxon>
        <taxon>Pezizomycotina</taxon>
        <taxon>Sordariomycetes</taxon>
        <taxon>Sordariomycetidae</taxon>
        <taxon>Sordariales</taxon>
        <taxon>Schizotheciaceae</taxon>
        <taxon>Echria</taxon>
    </lineage>
</organism>
<sequence length="928" mass="104829">MDPLSLTASIFAIIQLADRVTQVCKSYIEGVSDYPKDLRLIFIEVGSLAVVLQGLQFLRDDDPDDASILSSLDGPRGPIGECKTIIGSLNSLLPVPPSPPRPSDGQAKRRRLETALTALAWPLKAERARKLLNDLMRLKSTINMAIGGAILRDVQTIKKTLAETQIHDLCRWLQRTDPTPNHNEAKELYEDETCTWILRFDEWKNWLEHRKRCLWIHGIPGAGKTVLAAFLIEQVRLACKASEPTTSRSECVYYYCYHGRNQDEAGPFLRWLVSQLCRRTRIVPDLASSLFQGGQQPTVRELQDILHSILSATDLHSVFVIIDALDESQKRDNLLTVIRTLVVDDRFRKIQLLATSREYVDIEATMTSISDRIPMSNPLVEADIATYVKKRILAEPRFRNWPQQLRDEVDESLSKGSKGMFRWAVCQLDILRRLRHVSRIREALQDLPETLDETYDRIFSLVASEDRDLVRHALHWLCFHNNIWGDDYVGSLSITILLDSYKYSMESAISPTGEIGHLIDPMSLMESCGCLLSYEPRCGLENGVDTVVRLAHYTVREYLESDRISNPRASFFKPNLVGTTLYKAVSLTVFTRALHPLWIDRSVEDFGDDVGSLLIDFDEYCQLSATKTLVNEKNRQLVPLQLAIELFNRSRTHFPAFLAALAVSYLDRDSDRPAPDDILGADIGISLITTDWKDYGGDSRIQVLVDMLRAGVPPFHLDELCKELGESLTRTRLHLTSECFSVLSGCVISWEFTGNIVELFASNPLYDAMAFWFILDHFGESRGLDYTRLLHLCICYHNHDVCIKSRCEIEWLLSREASPRPQSCQLTPLQIATIIGDKDGARLLLEAGAVPDDAGDGDCHEWDGDESLSLLCDFAGMSPLYIIRHVNDGKKAPKSLGGGIVGKLEVAEIEQLLLSYGAREFTEEWARD</sequence>
<protein>
    <recommendedName>
        <fullName evidence="2">NACHT domain-containing protein</fullName>
    </recommendedName>
</protein>
<evidence type="ECO:0000256" key="1">
    <source>
        <dbReference type="ARBA" id="ARBA00022737"/>
    </source>
</evidence>
<comment type="caution">
    <text evidence="3">The sequence shown here is derived from an EMBL/GenBank/DDBJ whole genome shotgun (WGS) entry which is preliminary data.</text>
</comment>
<accession>A0AAJ0BLX5</accession>
<dbReference type="PANTHER" id="PTHR10039:SF16">
    <property type="entry name" value="GPI INOSITOL-DEACYLASE"/>
    <property type="match status" value="1"/>
</dbReference>
<dbReference type="SUPFAM" id="SSF52540">
    <property type="entry name" value="P-loop containing nucleoside triphosphate hydrolases"/>
    <property type="match status" value="1"/>
</dbReference>
<name>A0AAJ0BLX5_9PEZI</name>
<proteinExistence type="predicted"/>